<protein>
    <submittedName>
        <fullName evidence="1">Uncharacterized protein</fullName>
    </submittedName>
</protein>
<gene>
    <name evidence="1" type="ORF">CSA55_04420</name>
</gene>
<dbReference type="AlphaFoldDB" id="A0A2G6K8J9"/>
<accession>A0A2G6K8J9</accession>
<comment type="caution">
    <text evidence="1">The sequence shown here is derived from an EMBL/GenBank/DDBJ whole genome shotgun (WGS) entry which is preliminary data.</text>
</comment>
<reference evidence="1 2" key="1">
    <citation type="submission" date="2017-10" db="EMBL/GenBank/DDBJ databases">
        <title>Novel microbial diversity and functional potential in the marine mammal oral microbiome.</title>
        <authorList>
            <person name="Dudek N.K."/>
            <person name="Sun C.L."/>
            <person name="Burstein D."/>
            <person name="Kantor R.S."/>
            <person name="Aliaga Goltsman D.S."/>
            <person name="Bik E.M."/>
            <person name="Thomas B.C."/>
            <person name="Banfield J.F."/>
            <person name="Relman D.A."/>
        </authorList>
    </citation>
    <scope>NUCLEOTIDE SEQUENCE [LARGE SCALE GENOMIC DNA]</scope>
    <source>
        <strain evidence="1">DOLJORAL78_61_10</strain>
    </source>
</reference>
<dbReference type="EMBL" id="PDSL01000057">
    <property type="protein sequence ID" value="PIE31984.1"/>
    <property type="molecule type" value="Genomic_DNA"/>
</dbReference>
<organism evidence="1 2">
    <name type="scientific">Ilumatobacter coccineus</name>
    <dbReference type="NCBI Taxonomy" id="467094"/>
    <lineage>
        <taxon>Bacteria</taxon>
        <taxon>Bacillati</taxon>
        <taxon>Actinomycetota</taxon>
        <taxon>Acidimicrobiia</taxon>
        <taxon>Acidimicrobiales</taxon>
        <taxon>Ilumatobacteraceae</taxon>
        <taxon>Ilumatobacter</taxon>
    </lineage>
</organism>
<proteinExistence type="predicted"/>
<evidence type="ECO:0000313" key="2">
    <source>
        <dbReference type="Proteomes" id="UP000230914"/>
    </source>
</evidence>
<name>A0A2G6K8J9_9ACTN</name>
<evidence type="ECO:0000313" key="1">
    <source>
        <dbReference type="EMBL" id="PIE31984.1"/>
    </source>
</evidence>
<sequence>MCFYVGDNATLAAAQDGEESPPPNDYYVRNDSSVTRVIPIAPTITVTALNNANNPISVSYADWLSQRVGDFRHSVWIDTASGEIVEIEEQYLP</sequence>
<dbReference type="Proteomes" id="UP000230914">
    <property type="component" value="Unassembled WGS sequence"/>
</dbReference>